<proteinExistence type="predicted"/>
<dbReference type="Pfam" id="PF07580">
    <property type="entry name" value="Peptidase_M26_C"/>
    <property type="match status" value="1"/>
</dbReference>
<dbReference type="RefSeq" id="WP_307120981.1">
    <property type="nucleotide sequence ID" value="NZ_JAUSTM010000002.1"/>
</dbReference>
<comment type="caution">
    <text evidence="6">The sequence shown here is derived from an EMBL/GenBank/DDBJ whole genome shotgun (WGS) entry which is preliminary data.</text>
</comment>
<evidence type="ECO:0000256" key="4">
    <source>
        <dbReference type="SAM" id="Phobius"/>
    </source>
</evidence>
<protein>
    <submittedName>
        <fullName evidence="6">LPXTG-motif cell wall-anchored protein</fullName>
    </submittedName>
</protein>
<dbReference type="SMART" id="SM01208">
    <property type="entry name" value="G5"/>
    <property type="match status" value="3"/>
</dbReference>
<evidence type="ECO:0000256" key="3">
    <source>
        <dbReference type="ARBA" id="ARBA00022801"/>
    </source>
</evidence>
<keyword evidence="3" id="KW-0378">Hydrolase</keyword>
<evidence type="ECO:0000313" key="6">
    <source>
        <dbReference type="EMBL" id="MDQ0221751.1"/>
    </source>
</evidence>
<feature type="domain" description="G5" evidence="5">
    <location>
        <begin position="255"/>
        <end position="333"/>
    </location>
</feature>
<keyword evidence="7" id="KW-1185">Reference proteome</keyword>
<gene>
    <name evidence="6" type="ORF">J2S23_000283</name>
</gene>
<dbReference type="Pfam" id="PF04650">
    <property type="entry name" value="YSIRK_signal"/>
    <property type="match status" value="1"/>
</dbReference>
<feature type="transmembrane region" description="Helical" evidence="4">
    <location>
        <begin position="135"/>
        <end position="155"/>
    </location>
</feature>
<accession>A0ABT9YQ81</accession>
<keyword evidence="2" id="KW-0732">Signal</keyword>
<feature type="transmembrane region" description="Helical" evidence="4">
    <location>
        <begin position="107"/>
        <end position="128"/>
    </location>
</feature>
<organism evidence="6 7">
    <name type="scientific">Streptococcus moroccensis</name>
    <dbReference type="NCBI Taxonomy" id="1451356"/>
    <lineage>
        <taxon>Bacteria</taxon>
        <taxon>Bacillati</taxon>
        <taxon>Bacillota</taxon>
        <taxon>Bacilli</taxon>
        <taxon>Lactobacillales</taxon>
        <taxon>Streptococcaceae</taxon>
        <taxon>Streptococcus</taxon>
    </lineage>
</organism>
<evidence type="ECO:0000313" key="7">
    <source>
        <dbReference type="Proteomes" id="UP001223079"/>
    </source>
</evidence>
<dbReference type="PROSITE" id="PS51109">
    <property type="entry name" value="G5"/>
    <property type="match status" value="1"/>
</dbReference>
<keyword evidence="4" id="KW-1133">Transmembrane helix</keyword>
<dbReference type="InterPro" id="IPR011505">
    <property type="entry name" value="Peptidase_M26_C_dom"/>
</dbReference>
<dbReference type="Gene3D" id="2.20.230.10">
    <property type="entry name" value="Resuscitation-promoting factor rpfb"/>
    <property type="match status" value="2"/>
</dbReference>
<dbReference type="InterPro" id="IPR011098">
    <property type="entry name" value="G5_dom"/>
</dbReference>
<name>A0ABT9YQ81_9STRE</name>
<reference evidence="6 7" key="1">
    <citation type="submission" date="2023-07" db="EMBL/GenBank/DDBJ databases">
        <title>Genomic Encyclopedia of Type Strains, Phase IV (KMG-IV): sequencing the most valuable type-strain genomes for metagenomic binning, comparative biology and taxonomic classification.</title>
        <authorList>
            <person name="Goeker M."/>
        </authorList>
    </citation>
    <scope>NUCLEOTIDE SEQUENCE [LARGE SCALE GENOMIC DNA]</scope>
    <source>
        <strain evidence="6 7">DSM 105143</strain>
    </source>
</reference>
<dbReference type="Pfam" id="PF17966">
    <property type="entry name" value="Muc_B2"/>
    <property type="match status" value="3"/>
</dbReference>
<dbReference type="Gene3D" id="2.60.40.4300">
    <property type="match status" value="4"/>
</dbReference>
<evidence type="ECO:0000259" key="5">
    <source>
        <dbReference type="PROSITE" id="PS51109"/>
    </source>
</evidence>
<dbReference type="InterPro" id="IPR041495">
    <property type="entry name" value="Mub_B2"/>
</dbReference>
<dbReference type="EMBL" id="JAUSTM010000002">
    <property type="protein sequence ID" value="MDQ0221751.1"/>
    <property type="molecule type" value="Genomic_DNA"/>
</dbReference>
<dbReference type="InterPro" id="IPR008006">
    <property type="entry name" value="Peptidase_M26_N_dom"/>
</dbReference>
<keyword evidence="4" id="KW-0472">Membrane</keyword>
<keyword evidence="1" id="KW-0645">Protease</keyword>
<dbReference type="NCBIfam" id="TIGR01168">
    <property type="entry name" value="YSIRK_signal"/>
    <property type="match status" value="1"/>
</dbReference>
<dbReference type="InterPro" id="IPR005877">
    <property type="entry name" value="YSIRK_signal_dom"/>
</dbReference>
<sequence>MFQKEKREKFSIRKFKIGVASAVIGSGLFMVAPQQAIQANQLTEQPAQVSENVTIDFRYVLENELTESEKTLITQSIDQDAKKVGSFGTYYMVYRESNTSTLPKTGMVTGSHIAAGVGALFLVLGLTLHKNKKKWMVSSILLITAGGSLSVSAIAKGSLSYLDTQESLAIGQTIPDSVLTIDNYEFIGYILADPISPEEEEATPVEVTTTEGNTVTTAVQEPTPVDTTTVTEEWVPVETPAPPSRPIVKDDEEPVIEIAPIITTVEAIPFEIVYQDDDTLEQGNEITLTQGADGSREIKTQNGEVISTQVLKEPVFQIVRRGTKPVVTKPQPTAVSIRRVEEVLTSSVIEYIEDSSLEPGEEIIENEAINGIRVTEYTTTTQNNVVISETSQIISETPATPKRIRRNSSAPTNTEPVETFVPELIPSREIQTEEVIETLTSDEILYLEDPMLPEGETREESAVEGYRKTAITTITEDGIVVSTTGEVVEEVLATPKKIYKGTLTTEQPIETSVEETEQQVITRTIQFVDPNGNTIAEPVIQSVTFTRLKTTESDGSIRYTEWETTDNFTALTVPEISNYTATQSIVEAAQASVSEGNQTVQVVYNEEETSTTETKTVKRVISYVDEAGKPVSEAVEQEVTYTRTATTNPATNLTVYTEWETKDGYFEAIKSPFVENHTADLEEVPTLAANPEVAVTPVTVTYKANMSQEPETKTISRTIKYLKADQTEAFETLVQTVTYKRVNTRNEVTGEVTPGEWKSDNATFDAVESKPLEGYTAEPANVEALETTSDSTDTTVVVTYTENAVESEETKEITRTITFVNEETGETVHAPVIQTVTFKRIVTTNQATSEVTPGAWNIESDTHAEVISPTVEGFIPYEDKVDLETVTPNSVSTEVVVKYTDKMLEFKDITEAALYATDSGELHYSKIMSLAEAPSDLSSYFLKVKSDRFKDVQLSVTSIEAATTTDGKEAFKVTATHPLLNQDENYDGYESNYTFYVAKQDTALEGIKTFRELLSKIENDPAGAYVLANDLSAEGIDVKAGQTAYITKPFTGSLTGLNSEKKFAIFDLKLPLFDVLDKATINDLDLKSINIDSHDYKVGSLARTAQNGTTVSNVAAQGDIEVSYVPGPYDASLDANTSYQMYVGGLIGQVNGANLTNVRYSGSLNSDNANARYVQGGYFRNADSYVGGIAGHFSGTSRLNYSKVDADIVVTGTRYLYAGGLTGYFYGASSATNASNNYAEGRLNKVIVDKDVTVYNGGVWSQGLAGGLVGEINGGTFANNITAMEVTNGNMSVGNARTNVPKQTVVEGLASGVSNTARETLVSEESVKETLRSWTQMNANIADSTQFISNTYTTDYSKVNGYQTEHKQAYYNMEKLLPFYNKNYLVKQGNKVQPTDNLYTKVLLSATPMADSEIISDVSGQNERINKLMLNYSDGTIEYRDITFKEIFKDTKIAEYTLGSETDSILYTTDQFVGSYESIVTDVLEELRGISYTSEEVWKALSSPTGTKDDMIEKLYLRESFTETQENLEQILKNVLGTSTVYGDRQAATQKIKNNKAELLLGLSYIQRWYNIDFDKTNVKDIVTFQQDFFGKPVETLDWLIKVGSSGYTALNPVNNDRKTPTFVGENMSIQSESLTDYLTAFRERFAPEMTDADWFADSAKAIIEEVPTDIEGKEINMLALYDKLNKMTIFQTTAQGNTRDYSNMILPLLTAKKDRVYIISTMNSIQFGSLESYFDINDEANYEKNVATFKELVKKEAINQAAHWGFWYRTVDDSVKEKLLDGQIPVWDNYYFYKNNYSNWYHGDWSNASGNNTTEAVNTFFGPTGRYFRPNNTEAFSNGTKVVFVIMNALATDDNNSMTKTLGTGGSIWTHEFVHVLDKSVYLSQKGHRIGSNGEAYPEGLLQAPRGDQNRIRNSFSINHYHVNTVENNPMPEYNASPERFQSAKDLQDYFKGVMDVLYLLDYAEAEALIKLSPEVQATRLTRLKPIARAGKDSIHNSDQFIAITSEELTETPLKSIDDFVDNSIAVSRRYKADGKSYTVGGYNSVNMFDQFYSLEENPQGISGAFTFRRTAYEMLAYKGYHDGFVPYVSGQYTNDTDAVRAIFNGDYENLNEFKKAMFNQRIQQKDSIKAIAFTSQRQRYEFTSFDQIQNTMNQLVSEGNDTKIMNFKRDLFIAYKALTNEFNDSIFN</sequence>
<dbReference type="NCBIfam" id="TIGR01167">
    <property type="entry name" value="LPXTG_anchor"/>
    <property type="match status" value="1"/>
</dbReference>
<dbReference type="Pfam" id="PF07501">
    <property type="entry name" value="G5"/>
    <property type="match status" value="2"/>
</dbReference>
<evidence type="ECO:0000256" key="1">
    <source>
        <dbReference type="ARBA" id="ARBA00022670"/>
    </source>
</evidence>
<dbReference type="Proteomes" id="UP001223079">
    <property type="component" value="Unassembled WGS sequence"/>
</dbReference>
<evidence type="ECO:0000256" key="2">
    <source>
        <dbReference type="ARBA" id="ARBA00022729"/>
    </source>
</evidence>
<keyword evidence="4" id="KW-0812">Transmembrane</keyword>
<dbReference type="Pfam" id="PF05342">
    <property type="entry name" value="Peptidase_M26_N"/>
    <property type="match status" value="1"/>
</dbReference>